<dbReference type="PROSITE" id="PS50135">
    <property type="entry name" value="ZF_ZZ_2"/>
    <property type="match status" value="1"/>
</dbReference>
<dbReference type="Gene3D" id="1.10.238.10">
    <property type="entry name" value="EF-hand"/>
    <property type="match status" value="2"/>
</dbReference>
<dbReference type="Pfam" id="PF00435">
    <property type="entry name" value="Spectrin"/>
    <property type="match status" value="3"/>
</dbReference>
<feature type="coiled-coil region" evidence="14">
    <location>
        <begin position="2020"/>
        <end position="2087"/>
    </location>
</feature>
<feature type="coiled-coil region" evidence="14">
    <location>
        <begin position="3480"/>
        <end position="3514"/>
    </location>
</feature>
<evidence type="ECO:0000313" key="19">
    <source>
        <dbReference type="Proteomes" id="UP001652621"/>
    </source>
</evidence>
<dbReference type="CDD" id="cd16242">
    <property type="entry name" value="EFh_DMD_like"/>
    <property type="match status" value="1"/>
</dbReference>
<feature type="compositionally biased region" description="Polar residues" evidence="15">
    <location>
        <begin position="2132"/>
        <end position="2157"/>
    </location>
</feature>
<keyword evidence="7 13" id="KW-0863">Zinc-finger</keyword>
<dbReference type="Pfam" id="PF09068">
    <property type="entry name" value="EF-hand_2"/>
    <property type="match status" value="1"/>
</dbReference>
<feature type="compositionally biased region" description="Polar residues" evidence="15">
    <location>
        <begin position="3594"/>
        <end position="3611"/>
    </location>
</feature>
<dbReference type="Gene3D" id="3.30.60.90">
    <property type="match status" value="1"/>
</dbReference>
<dbReference type="Pfam" id="PF09069">
    <property type="entry name" value="EF-hand_3"/>
    <property type="match status" value="1"/>
</dbReference>
<dbReference type="CDD" id="cd02334">
    <property type="entry name" value="ZZ_dystrophin"/>
    <property type="match status" value="1"/>
</dbReference>
<dbReference type="InterPro" id="IPR001715">
    <property type="entry name" value="CH_dom"/>
</dbReference>
<feature type="coiled-coil region" evidence="14">
    <location>
        <begin position="1392"/>
        <end position="1419"/>
    </location>
</feature>
<evidence type="ECO:0000259" key="17">
    <source>
        <dbReference type="PROSITE" id="PS50021"/>
    </source>
</evidence>
<keyword evidence="3" id="KW-1003">Cell membrane</keyword>
<dbReference type="InterPro" id="IPR015154">
    <property type="entry name" value="EF-hand_dom_typ2"/>
</dbReference>
<dbReference type="Gene3D" id="1.10.418.10">
    <property type="entry name" value="Calponin-like domain"/>
    <property type="match status" value="2"/>
</dbReference>
<feature type="coiled-coil region" evidence="14">
    <location>
        <begin position="535"/>
        <end position="586"/>
    </location>
</feature>
<evidence type="ECO:0000256" key="11">
    <source>
        <dbReference type="ARBA" id="ARBA00023203"/>
    </source>
</evidence>
<dbReference type="PANTHER" id="PTHR12268">
    <property type="entry name" value="E3 UBIQUITIN-PROTEIN LIGASE KCMF1"/>
    <property type="match status" value="1"/>
</dbReference>
<sequence>MYQPYDYDYDIVDYYYDNNNEGYSTSAPSTYFYEEYPSPPPEPAPIILGYDEYRQQFINERQDIQKKTFTKWINSHLIKTKCTPVNDLFLDLRDGHRLLALLSVLTNTQLKPEKGRMRVHHINNLNKVLQVIQEHGVKLVNISSDDIVEGNPKLILGLIWLIALEFNGQNLVKSHSSNGVEKSLLNWARQFTEPKGVKLNDFSNSWSDGRAFLLILDAHLDNVDLSSVLTQHPLARLRTAFDLAYTYFKIEKLLDPEDVHTHKPDNKSIQMYVMCLYHAMETRRTLEEEEEQENEEGEQEVGNLCQPRRRETETVLYEEDNKTEDLGYGRSVNITDLDEIPLDNKDQDDGLEDGEAGHSDASSSMANSATDSGIKSKYNSDTFKSIMDLEMDPPAKSQLANFLLKDDKSRPHSLATNVSIEISTYQAALEAVLTLLLEDEQILSETLPEPHDFLTAKAQFHENEQFMLKLTEHQQYVGEALEEGSNLINESQKSQGLTVEDQNEIRQQMVLLNERWETLRLKALNVQSKILMRLAEFQSQQIEKLKNFLTNIEDRISLMSDIGPTLKEVEVQLREAAVLKDDLKHQQDLVDSLSNMVVIVNDESGNFNDLEDKLSALGERWSHVVKWCDLRQEKLQQYKCISRWLDTREQDLKHMESKDVCDLGSITKRMNDLNYCAKDLLELERYLIDLRQMVAATLQEGDVRGEQVLVQLENFEDRLDALKQIVEVQTERIEQKGFKFGRDRASYDDSKVVKPDHWTDFQMIIRFGEDEAEETDDGGVQDAHMVEGSPLACKKRRLRNTDNFNLLEGKILEAFGFIDDCEEQMQQLQRRSLRNQAEMLEKLEKEVSSRLENSRELRDLYELCEKEDVSRNMIMEASQIKQIEQKYYELRQALESQGRACSKLMEKEKLYNSLTGFKLVLADSRDWYKQHSNSASKGDLQQRLSDMESLTMEIQQAKEATTSMGEDFQEWKEDFNIFYDSWNDMKKAILTLIREKGGSDEIQGKLEVLQNFLKRVPQIQVIVDSLEPMQKRLTELNRFHEELETLKPDFDLIKQRRPDSLSSEFQEKWLKAEEQISERIIKQTTAIENLNHFTAEYNAIMAVLRKLESNLREGEAGDSKPTAEAASSMKLRKLEIDVISARNFSEIIIKDAQAQHREHLTSQIKELNEFFSRIQNIYKENLQKTLDIQKQSEEIFERLNHTEQWLNELSNNTPKTPISQILNSNELFHLKSKFQALKETCEREAVNFRELNELGGDCLVQIDELKSKGLDNVDEKYNLLAKKFTRLNARWTEVTSLVYQKCGLLEHISTQLGEFKKFMVSETGYLDRLENKMRSTPENADAEEIIEELDDLENVLRGHSDDWLEKIQEIGQELISHEFMAESIGQEINAIVERWTQLQQKAKQRAEILEQEVNEAKQSEKCVEQFEAWLTRVDEILSEHLENDVTIEDLPEDFQQLAMEFEENERCFQEIDDLIAEHQRNGKIEAANRLQDQLNLLEMRYKSCQLKLNKCTAPQPAFESRLNRAVAELRNVERSTLVLDVATAGPSTVQVQYQKCLQIYRTLSEIKSEIESTIKTGRKVCEDKFTKSPKQLSQRIDALKHLYNALGENVTQSKIFLEGLIKLAKQLEECFQAAEELNRKFENPQEMHDRNSVFLEYESILQKCEDIYEEYSKSCDPVCLEDTRQKIDDLKASYMKLTSADVIKRLTEMKSTLQNLDNISLDTLRAMEHDLKQINVPSNPEIEKLQQQVIAIVVDLLKTHYKIESSLERRQGDKSSAAGEEEDTEIVIVSDTVRQRRARTPSSNSPTKEVGDTSSSSSNTSGQQLAQVGSAKDQQQQQQQSPQSTPNSGQVLPDLLPPQTFRLAESSALFSQISMNTATTSNGAGPDDDIPPPKPPNKRKIGESQAQMVEIKVKNIGSDKMSVQLAGMEPQQGEIIDTVNILESVEPFVPEYVETVQIVDLSEDSDSSMRIDVDGKEVRRSKSKRSLNDSPKPLAEEEEENDKNNDVELRLGPSHTSTPILRVEKQRISFEEKRKRIETERDILRDSEEEGDAKTGGIFKQPKAKRWRQLQIAMEELDNSMAEQEARNSFYNPDKDLSFEVEPLVFSDDEDIPRFSMEMTQPLDSDSDTSRIETPTTKKPNSFASKILPQSPSMDDSNITLKSPYSEVPIPQFPGGSLEQRVSEFEKNAKYMMMRLDKTKEKIEKNTEGERAVEDLKMLIAPDAATLISQGDSLVLETHGKQGSLSRVVMKSQIILREKFREVQQSKSKACPTATAADPAANSPYSSLDKKVSMKGVNLEELIVKGLKRINDLIARPVDRKSADELEKRLSEINDRRDDLKLIVNAIGKSEQMPKVSSAMMNDIEKTKNNLQTHADTIEMSLTELKSNKKLNTTNGSREYNEEPSGTGALAGSFDKSVLQISDWLTWEQNMIKIQSVPVDDVDAVRMAIEKQEKVLRELKMKKPQLNELVHTAEILKGDTKRQQLQEKELKQFSLAPHCSAELDYMRCCLKVTRLREHWDETSQCVLQRAAQLKTMLSDSQRYEAKRLELEKWLQRMEARAERMGTVATTADILEAQQKEQKSFHAELHQNKPQFEIFNTLTQKLIAVYPADDTTRVKKMTEAINQRYANLNNGVINRGKQLHAAVHSLQSFDRAMDQFLAFLSESESLCESAEAEIERNPLMFKDLQSEIETHRVVYDRLDGTGRKLLGSLTSQEDAVMLQRRLDEMNQRWNNLKSKSIAIRNRLENNSEHWNALLLTLRELTEWVIRKDTELSTLGMGPVRGDAASLQKQLDDHKAFRRQLEDKRPIVESTLLSGRQYIASEPPVSDTSDTEAAHDSDSRYLTAEEQSRELTRSIRREVAKLSEQWNNLIDKSDNWKHRLDEYMTDFLGETLESYHGNHMWIWLRMSDIDTKKMRQFQKVLEDLSSRIASAEATKNAWVVPATSAEASEQLQHLQRLRDKMTTAGALLDDCNEQQSFFTANQVMVPANCLSKLEDLNTRMKLLHIAMDERQKVLLNAGGNQNMENGEDGRLTSNSGTIGPIPNLGQSVNPPWERATTASNVPYYIDHERETTHWDHPDMIELMKSLADLNEIRFSAYRTAMKLRSVQKSLALDRIPMAAAIESFDRHGLRAQNDKLIDIPDMTTVLHSLYVTLDKIDLTKLLDLAINWILNVYDSQRTGQIRVLSFKVGLVLLCRGHLEEKYRYLFRLIADPERKIDQRKLGLLLHDCIQVPRQLGEVAAFGGSNIEPSVRSCLERAGISQEAIDSNQELSIELHHFLAWLQHEPQSLVWLPVLHRLAAAESAKHQAKCNICKEYPIVGFRYRCLKCFNFDMCQKCFFFGRNAKNHKLSHPMHEYCTTTTSTEDVRDFTRALKNKFKSRKYFKKHPRVGYLPVQSVLEGDALESPAPSPQHTTHTLQNDMHSRLEMYATRLAQVEYGGGTGSNSTPDSDDEHQLIAQYCMALPTNNGAAPKSPVQVMAAMDAEQREELEAIIRDLEEENSNLQAEYQQLMTKQQSTTPDDATGMQHSNSSVGGLAASGNAQGEHGQDMMAEAKLLRQHKGRLEARMQILEDHNRQLEAQLQRLRQLLDEPNNGGTVSTPGSALNSKPNTLQTRSVTASQLNTDSPAKMNQQNGHYDQNTMGMMMSGMNNDAHAMPGMVGGGVGGGPGIGKHHIMAGPPGSVGGPPPPIPGQLHGLQQQRNILSGNGGLDMNSAMTGANPGGLMSAYLTDDGRPPPPPHSSMLQQKQHSEHN</sequence>
<dbReference type="Pfam" id="PF00569">
    <property type="entry name" value="ZZ"/>
    <property type="match status" value="1"/>
</dbReference>
<evidence type="ECO:0000256" key="2">
    <source>
        <dbReference type="ARBA" id="ARBA00004278"/>
    </source>
</evidence>
<dbReference type="GeneID" id="101893112"/>
<organism evidence="19 20">
    <name type="scientific">Musca domestica</name>
    <name type="common">House fly</name>
    <dbReference type="NCBI Taxonomy" id="7370"/>
    <lineage>
        <taxon>Eukaryota</taxon>
        <taxon>Metazoa</taxon>
        <taxon>Ecdysozoa</taxon>
        <taxon>Arthropoda</taxon>
        <taxon>Hexapoda</taxon>
        <taxon>Insecta</taxon>
        <taxon>Pterygota</taxon>
        <taxon>Neoptera</taxon>
        <taxon>Endopterygota</taxon>
        <taxon>Diptera</taxon>
        <taxon>Brachycera</taxon>
        <taxon>Muscomorpha</taxon>
        <taxon>Muscoidea</taxon>
        <taxon>Muscidae</taxon>
        <taxon>Musca</taxon>
    </lineage>
</organism>
<evidence type="ECO:0000256" key="7">
    <source>
        <dbReference type="ARBA" id="ARBA00022771"/>
    </source>
</evidence>
<dbReference type="SMART" id="SM00033">
    <property type="entry name" value="CH"/>
    <property type="match status" value="2"/>
</dbReference>
<feature type="domain" description="WW" evidence="16">
    <location>
        <begin position="3048"/>
        <end position="3081"/>
    </location>
</feature>
<dbReference type="PROSITE" id="PS50021">
    <property type="entry name" value="CH"/>
    <property type="match status" value="2"/>
</dbReference>
<feature type="region of interest" description="Disordered" evidence="15">
    <location>
        <begin position="3716"/>
        <end position="3753"/>
    </location>
</feature>
<evidence type="ECO:0000256" key="13">
    <source>
        <dbReference type="PROSITE-ProRule" id="PRU00228"/>
    </source>
</evidence>
<evidence type="ECO:0000259" key="18">
    <source>
        <dbReference type="PROSITE" id="PS50135"/>
    </source>
</evidence>
<dbReference type="PROSITE" id="PS50020">
    <property type="entry name" value="WW_DOMAIN_2"/>
    <property type="match status" value="1"/>
</dbReference>
<dbReference type="SUPFAM" id="SSF51045">
    <property type="entry name" value="WW domain"/>
    <property type="match status" value="1"/>
</dbReference>
<feature type="compositionally biased region" description="Acidic residues" evidence="15">
    <location>
        <begin position="287"/>
        <end position="299"/>
    </location>
</feature>
<evidence type="ECO:0000256" key="4">
    <source>
        <dbReference type="ARBA" id="ARBA00022490"/>
    </source>
</evidence>
<dbReference type="SUPFAM" id="SSF47576">
    <property type="entry name" value="Calponin-homology domain, CH-domain"/>
    <property type="match status" value="1"/>
</dbReference>
<dbReference type="InterPro" id="IPR036872">
    <property type="entry name" value="CH_dom_sf"/>
</dbReference>
<feature type="region of interest" description="Disordered" evidence="15">
    <location>
        <begin position="1767"/>
        <end position="1855"/>
    </location>
</feature>
<evidence type="ECO:0000256" key="9">
    <source>
        <dbReference type="ARBA" id="ARBA00022837"/>
    </source>
</evidence>
<keyword evidence="8" id="KW-0862">Zinc</keyword>
<dbReference type="Proteomes" id="UP001652621">
    <property type="component" value="Unplaced"/>
</dbReference>
<accession>A0ABM3V0G8</accession>
<keyword evidence="4" id="KW-0963">Cytoplasm</keyword>
<keyword evidence="9" id="KW-0106">Calcium</keyword>
<dbReference type="SMART" id="SM00456">
    <property type="entry name" value="WW"/>
    <property type="match status" value="1"/>
</dbReference>
<dbReference type="Pfam" id="PF00307">
    <property type="entry name" value="CH"/>
    <property type="match status" value="2"/>
</dbReference>
<feature type="region of interest" description="Disordered" evidence="15">
    <location>
        <begin position="285"/>
        <end position="374"/>
    </location>
</feature>
<dbReference type="SMART" id="SM00150">
    <property type="entry name" value="SPEC"/>
    <property type="match status" value="10"/>
</dbReference>
<feature type="region of interest" description="Disordered" evidence="15">
    <location>
        <begin position="1877"/>
        <end position="1903"/>
    </location>
</feature>
<feature type="compositionally biased region" description="Basic and acidic residues" evidence="15">
    <location>
        <begin position="308"/>
        <end position="327"/>
    </location>
</feature>
<keyword evidence="12" id="KW-0206">Cytoskeleton</keyword>
<keyword evidence="11" id="KW-0009">Actin-binding</keyword>
<gene>
    <name evidence="20" type="primary">LOC101893112</name>
</gene>
<keyword evidence="6" id="KW-0677">Repeat</keyword>
<dbReference type="PANTHER" id="PTHR12268:SF14">
    <property type="entry name" value="DYSTROPHIN-1"/>
    <property type="match status" value="1"/>
</dbReference>
<evidence type="ECO:0000256" key="6">
    <source>
        <dbReference type="ARBA" id="ARBA00022737"/>
    </source>
</evidence>
<dbReference type="InterPro" id="IPR002017">
    <property type="entry name" value="Spectrin_repeat"/>
</dbReference>
<feature type="domain" description="Calponin-homology (CH)" evidence="17">
    <location>
        <begin position="178"/>
        <end position="281"/>
    </location>
</feature>
<feature type="region of interest" description="Disordered" evidence="15">
    <location>
        <begin position="3514"/>
        <end position="3546"/>
    </location>
</feature>
<dbReference type="PROSITE" id="PS01357">
    <property type="entry name" value="ZF_ZZ_1"/>
    <property type="match status" value="1"/>
</dbReference>
<keyword evidence="19" id="KW-1185">Reference proteome</keyword>
<feature type="region of interest" description="Disordered" evidence="15">
    <location>
        <begin position="2821"/>
        <end position="2848"/>
    </location>
</feature>
<feature type="domain" description="Calponin-homology (CH)" evidence="17">
    <location>
        <begin position="63"/>
        <end position="167"/>
    </location>
</feature>
<dbReference type="InterPro" id="IPR015153">
    <property type="entry name" value="EF-hand_dom_typ1"/>
</dbReference>
<evidence type="ECO:0000256" key="14">
    <source>
        <dbReference type="SAM" id="Coils"/>
    </source>
</evidence>
<name>A0ABM3V0G8_MUSDO</name>
<evidence type="ECO:0000256" key="5">
    <source>
        <dbReference type="ARBA" id="ARBA00022723"/>
    </source>
</evidence>
<dbReference type="InterPro" id="IPR018159">
    <property type="entry name" value="Spectrin/alpha-actinin"/>
</dbReference>
<dbReference type="InterPro" id="IPR050774">
    <property type="entry name" value="KCMF1/Dystrophin"/>
</dbReference>
<dbReference type="PIRSF" id="PIRSF002341">
    <property type="entry name" value="Dystrophin/utrophin"/>
    <property type="match status" value="1"/>
</dbReference>
<protein>
    <submittedName>
        <fullName evidence="20">Dystrophin, isoforms A/C/F/G/H isoform X1</fullName>
    </submittedName>
</protein>
<evidence type="ECO:0000256" key="15">
    <source>
        <dbReference type="SAM" id="MobiDB-lite"/>
    </source>
</evidence>
<dbReference type="CDD" id="cd00201">
    <property type="entry name" value="WW"/>
    <property type="match status" value="1"/>
</dbReference>
<keyword evidence="5" id="KW-0479">Metal-binding</keyword>
<reference evidence="20" key="1">
    <citation type="submission" date="2025-08" db="UniProtKB">
        <authorList>
            <consortium name="RefSeq"/>
        </authorList>
    </citation>
    <scope>IDENTIFICATION</scope>
    <source>
        <strain evidence="20">Aabys</strain>
        <tissue evidence="20">Whole body</tissue>
    </source>
</reference>
<evidence type="ECO:0000256" key="3">
    <source>
        <dbReference type="ARBA" id="ARBA00022475"/>
    </source>
</evidence>
<dbReference type="PROSITE" id="PS00020">
    <property type="entry name" value="ACTININ_2"/>
    <property type="match status" value="1"/>
</dbReference>
<feature type="compositionally biased region" description="Polar residues" evidence="15">
    <location>
        <begin position="360"/>
        <end position="374"/>
    </location>
</feature>
<dbReference type="Gene3D" id="2.20.70.10">
    <property type="match status" value="1"/>
</dbReference>
<dbReference type="InterPro" id="IPR000433">
    <property type="entry name" value="Znf_ZZ"/>
</dbReference>
<feature type="region of interest" description="Disordered" evidence="15">
    <location>
        <begin position="2120"/>
        <end position="2157"/>
    </location>
</feature>
<feature type="region of interest" description="Disordered" evidence="15">
    <location>
        <begin position="3591"/>
        <end position="3611"/>
    </location>
</feature>
<feature type="region of interest" description="Disordered" evidence="15">
    <location>
        <begin position="1974"/>
        <end position="2015"/>
    </location>
</feature>
<proteinExistence type="predicted"/>
<dbReference type="SUPFAM" id="SSF47473">
    <property type="entry name" value="EF-hand"/>
    <property type="match status" value="2"/>
</dbReference>
<dbReference type="InterPro" id="IPR043145">
    <property type="entry name" value="Znf_ZZ_sf"/>
</dbReference>
<evidence type="ECO:0000256" key="1">
    <source>
        <dbReference type="ARBA" id="ARBA00004245"/>
    </source>
</evidence>
<keyword evidence="10" id="KW-0472">Membrane</keyword>
<dbReference type="InterPro" id="IPR001202">
    <property type="entry name" value="WW_dom"/>
</dbReference>
<evidence type="ECO:0000313" key="20">
    <source>
        <dbReference type="RefSeq" id="XP_058979264.1"/>
    </source>
</evidence>
<dbReference type="SUPFAM" id="SSF57850">
    <property type="entry name" value="RING/U-box"/>
    <property type="match status" value="1"/>
</dbReference>
<feature type="domain" description="ZZ-type" evidence="18">
    <location>
        <begin position="3306"/>
        <end position="3362"/>
    </location>
</feature>
<keyword evidence="14" id="KW-0175">Coiled coil</keyword>
<dbReference type="RefSeq" id="XP_058979264.1">
    <property type="nucleotide sequence ID" value="XM_059123281.1"/>
</dbReference>
<feature type="coiled-coil region" evidence="14">
    <location>
        <begin position="818"/>
        <end position="860"/>
    </location>
</feature>
<evidence type="ECO:0000256" key="12">
    <source>
        <dbReference type="ARBA" id="ARBA00023212"/>
    </source>
</evidence>
<comment type="subcellular location">
    <subcellularLocation>
        <location evidence="2">Cell membrane</location>
        <location evidence="2">Sarcolemma</location>
        <topology evidence="2">Peripheral membrane protein</topology>
        <orientation evidence="2">Cytoplasmic side</orientation>
    </subcellularLocation>
    <subcellularLocation>
        <location evidence="1">Cytoplasm</location>
        <location evidence="1">Cytoskeleton</location>
    </subcellularLocation>
</comment>
<feature type="compositionally biased region" description="Polar residues" evidence="15">
    <location>
        <begin position="1841"/>
        <end position="1850"/>
    </location>
</feature>
<dbReference type="SUPFAM" id="SSF46966">
    <property type="entry name" value="Spectrin repeat"/>
    <property type="match status" value="10"/>
</dbReference>
<dbReference type="InterPro" id="IPR036020">
    <property type="entry name" value="WW_dom_sf"/>
</dbReference>
<evidence type="ECO:0000256" key="8">
    <source>
        <dbReference type="ARBA" id="ARBA00022833"/>
    </source>
</evidence>
<dbReference type="CDD" id="cd21186">
    <property type="entry name" value="CH_DMD-like_rpt1"/>
    <property type="match status" value="1"/>
</dbReference>
<dbReference type="InterPro" id="IPR001589">
    <property type="entry name" value="Actinin_actin-bd_CS"/>
</dbReference>
<dbReference type="CDD" id="cd00176">
    <property type="entry name" value="SPEC"/>
    <property type="match status" value="4"/>
</dbReference>
<evidence type="ECO:0000256" key="10">
    <source>
        <dbReference type="ARBA" id="ARBA00023136"/>
    </source>
</evidence>
<feature type="compositionally biased region" description="Polar residues" evidence="15">
    <location>
        <begin position="3514"/>
        <end position="3533"/>
    </location>
</feature>
<dbReference type="Gene3D" id="1.20.58.60">
    <property type="match status" value="9"/>
</dbReference>
<dbReference type="InterPro" id="IPR035436">
    <property type="entry name" value="Dystrophin/utrophin"/>
</dbReference>
<feature type="coiled-coil region" evidence="14">
    <location>
        <begin position="2442"/>
        <end position="2469"/>
    </location>
</feature>
<feature type="coiled-coil region" evidence="14">
    <location>
        <begin position="3561"/>
        <end position="3591"/>
    </location>
</feature>
<dbReference type="PROSITE" id="PS00019">
    <property type="entry name" value="ACTININ_1"/>
    <property type="match status" value="1"/>
</dbReference>
<evidence type="ECO:0000259" key="16">
    <source>
        <dbReference type="PROSITE" id="PS50020"/>
    </source>
</evidence>
<dbReference type="InterPro" id="IPR011992">
    <property type="entry name" value="EF-hand-dom_pair"/>
</dbReference>
<dbReference type="SMART" id="SM00291">
    <property type="entry name" value="ZnF_ZZ"/>
    <property type="match status" value="1"/>
</dbReference>